<dbReference type="Pfam" id="PF09398">
    <property type="entry name" value="FOP_dimer"/>
    <property type="match status" value="1"/>
</dbReference>
<evidence type="ECO:0000259" key="8">
    <source>
        <dbReference type="Pfam" id="PF09398"/>
    </source>
</evidence>
<keyword evidence="4" id="KW-0963">Cytoplasm</keyword>
<feature type="domain" description="FGFR1 oncogene partner (FOP) N-terminal dimerisation" evidence="8">
    <location>
        <begin position="48"/>
        <end position="112"/>
    </location>
</feature>
<evidence type="ECO:0000256" key="3">
    <source>
        <dbReference type="ARBA" id="ARBA00005385"/>
    </source>
</evidence>
<keyword evidence="6" id="KW-0206">Cytoskeleton</keyword>
<comment type="similarity">
    <text evidence="3">Belongs to the CEP43 family.</text>
</comment>
<dbReference type="InterPro" id="IPR006594">
    <property type="entry name" value="LisH"/>
</dbReference>
<evidence type="ECO:0000256" key="2">
    <source>
        <dbReference type="ARBA" id="ARBA00004300"/>
    </source>
</evidence>
<keyword evidence="5" id="KW-0970">Cilium biogenesis/degradation</keyword>
<dbReference type="EMBL" id="CAWYQH010000174">
    <property type="protein sequence ID" value="CAK8698335.1"/>
    <property type="molecule type" value="Genomic_DNA"/>
</dbReference>
<evidence type="ECO:0000313" key="10">
    <source>
        <dbReference type="Proteomes" id="UP001642483"/>
    </source>
</evidence>
<evidence type="ECO:0000256" key="6">
    <source>
        <dbReference type="ARBA" id="ARBA00023212"/>
    </source>
</evidence>
<name>A0ABP0H3F8_CLALP</name>
<sequence>MATVGALKQALTETLDNKGVLNELKARIRAEVFHAIEDPTTVKPQLSNENLLINELIREYLIFNNYKYTDSVLLAETGQSGVQLERSFLCQELKVQDSDESAKLPLLYSLLNNFVERKNCS</sequence>
<gene>
    <name evidence="9" type="ORF">CVLEPA_LOCUS31776</name>
</gene>
<evidence type="ECO:0000313" key="9">
    <source>
        <dbReference type="EMBL" id="CAK8698335.1"/>
    </source>
</evidence>
<comment type="caution">
    <text evidence="9">The sequence shown here is derived from an EMBL/GenBank/DDBJ whole genome shotgun (WGS) entry which is preliminary data.</text>
</comment>
<reference evidence="9 10" key="1">
    <citation type="submission" date="2024-02" db="EMBL/GenBank/DDBJ databases">
        <authorList>
            <person name="Daric V."/>
            <person name="Darras S."/>
        </authorList>
    </citation>
    <scope>NUCLEOTIDE SEQUENCE [LARGE SCALE GENOMIC DNA]</scope>
</reference>
<evidence type="ECO:0000256" key="1">
    <source>
        <dbReference type="ARBA" id="ARBA00004120"/>
    </source>
</evidence>
<evidence type="ECO:0000256" key="5">
    <source>
        <dbReference type="ARBA" id="ARBA00022794"/>
    </source>
</evidence>
<organism evidence="9 10">
    <name type="scientific">Clavelina lepadiformis</name>
    <name type="common">Light-bulb sea squirt</name>
    <name type="synonym">Ascidia lepadiformis</name>
    <dbReference type="NCBI Taxonomy" id="159417"/>
    <lineage>
        <taxon>Eukaryota</taxon>
        <taxon>Metazoa</taxon>
        <taxon>Chordata</taxon>
        <taxon>Tunicata</taxon>
        <taxon>Ascidiacea</taxon>
        <taxon>Aplousobranchia</taxon>
        <taxon>Clavelinidae</taxon>
        <taxon>Clavelina</taxon>
    </lineage>
</organism>
<keyword evidence="10" id="KW-1185">Reference proteome</keyword>
<accession>A0ABP0H3F8</accession>
<proteinExistence type="inferred from homology"/>
<dbReference type="PANTHER" id="PTHR15431:SF19">
    <property type="entry name" value="CENTROSOMAL PROTEIN 20-RELATED"/>
    <property type="match status" value="1"/>
</dbReference>
<comment type="subcellular location">
    <subcellularLocation>
        <location evidence="1">Cytoplasm</location>
        <location evidence="1">Cytoskeleton</location>
        <location evidence="1">Cilium basal body</location>
    </subcellularLocation>
    <subcellularLocation>
        <location evidence="2">Cytoplasm</location>
        <location evidence="2">Cytoskeleton</location>
        <location evidence="2">Microtubule organizing center</location>
        <location evidence="2">Centrosome</location>
    </subcellularLocation>
</comment>
<dbReference type="Gene3D" id="1.20.960.40">
    <property type="match status" value="1"/>
</dbReference>
<protein>
    <recommendedName>
        <fullName evidence="8">FGFR1 oncogene partner (FOP) N-terminal dimerisation domain-containing protein</fullName>
    </recommendedName>
</protein>
<evidence type="ECO:0000256" key="4">
    <source>
        <dbReference type="ARBA" id="ARBA00022490"/>
    </source>
</evidence>
<dbReference type="PANTHER" id="PTHR15431">
    <property type="entry name" value="FGFR1 ONCOGENE PARTNER/LISH DOMAIN-CONTAINING PROTEIN"/>
    <property type="match status" value="1"/>
</dbReference>
<keyword evidence="7" id="KW-0966">Cell projection</keyword>
<dbReference type="Proteomes" id="UP001642483">
    <property type="component" value="Unassembled WGS sequence"/>
</dbReference>
<dbReference type="PROSITE" id="PS50896">
    <property type="entry name" value="LISH"/>
    <property type="match status" value="1"/>
</dbReference>
<evidence type="ECO:0000256" key="7">
    <source>
        <dbReference type="ARBA" id="ARBA00023273"/>
    </source>
</evidence>
<dbReference type="InterPro" id="IPR018993">
    <property type="entry name" value="FOP_dimerisation-dom_N"/>
</dbReference>